<feature type="compositionally biased region" description="Basic and acidic residues" evidence="1">
    <location>
        <begin position="226"/>
        <end position="237"/>
    </location>
</feature>
<organism evidence="3 4">
    <name type="scientific">Chitinimonas taiwanensis DSM 18899</name>
    <dbReference type="NCBI Taxonomy" id="1121279"/>
    <lineage>
        <taxon>Bacteria</taxon>
        <taxon>Pseudomonadati</taxon>
        <taxon>Pseudomonadota</taxon>
        <taxon>Betaproteobacteria</taxon>
        <taxon>Neisseriales</taxon>
        <taxon>Chitinibacteraceae</taxon>
        <taxon>Chitinimonas</taxon>
    </lineage>
</organism>
<dbReference type="Gene3D" id="2.40.160.10">
    <property type="entry name" value="Porin"/>
    <property type="match status" value="1"/>
</dbReference>
<sequence length="382" mass="41870">MITKFALTPLSLAFALSLLPAQANEAAPSSAALELGLTLDGGFSSRDLALGSRERGFSVGHTELSLGGAIDPAFSGRATAVLHQHEGATELELEEAYVETQTLPAGLQVRAGRFLSQIGYLNPQHVHTDDFSERPLLYRAFLGSHYFDDGLRVNWLLPTPFYWQLGAEALSGKTLTGVSETRQRVGAYTVSSKLGGDIGTAHSWQFGLSYLRNQLLGEAPAEEEEEHVHSHEDEHGHSHAGSYQGRHLYLADAVWKWAPGGNNRERQLRLSAEYARLAQPSLAASKDDAHQAWYLAAALRLNPQWEVAARLDELKVLEAHDDHFHKGRLQERSLALAYKPSHFSTVRLQFSQQRDRGGFAAASNAVSLNYTMSLGAHGAHAF</sequence>
<dbReference type="AlphaFoldDB" id="A0A1K2HMU8"/>
<protein>
    <recommendedName>
        <fullName evidence="5">Zinc-regulated TonB-dependent outer membrane receptor</fullName>
    </recommendedName>
</protein>
<evidence type="ECO:0000313" key="3">
    <source>
        <dbReference type="EMBL" id="SFZ78118.1"/>
    </source>
</evidence>
<dbReference type="RefSeq" id="WP_072429298.1">
    <property type="nucleotide sequence ID" value="NZ_FPKR01000011.1"/>
</dbReference>
<dbReference type="OrthoDB" id="9788733at2"/>
<dbReference type="InterPro" id="IPR023614">
    <property type="entry name" value="Porin_dom_sf"/>
</dbReference>
<dbReference type="STRING" id="1121279.SAMN02745887_02802"/>
<keyword evidence="4" id="KW-1185">Reference proteome</keyword>
<keyword evidence="2" id="KW-0732">Signal</keyword>
<feature type="signal peptide" evidence="2">
    <location>
        <begin position="1"/>
        <end position="23"/>
    </location>
</feature>
<evidence type="ECO:0000313" key="4">
    <source>
        <dbReference type="Proteomes" id="UP000186513"/>
    </source>
</evidence>
<name>A0A1K2HMU8_9NEIS</name>
<accession>A0A1K2HMU8</accession>
<dbReference type="Proteomes" id="UP000186513">
    <property type="component" value="Unassembled WGS sequence"/>
</dbReference>
<gene>
    <name evidence="3" type="ORF">SAMN02745887_02802</name>
</gene>
<evidence type="ECO:0008006" key="5">
    <source>
        <dbReference type="Google" id="ProtNLM"/>
    </source>
</evidence>
<evidence type="ECO:0000256" key="2">
    <source>
        <dbReference type="SAM" id="SignalP"/>
    </source>
</evidence>
<dbReference type="EMBL" id="FPKR01000011">
    <property type="protein sequence ID" value="SFZ78118.1"/>
    <property type="molecule type" value="Genomic_DNA"/>
</dbReference>
<feature type="chain" id="PRO_5012498776" description="Zinc-regulated TonB-dependent outer membrane receptor" evidence="2">
    <location>
        <begin position="24"/>
        <end position="382"/>
    </location>
</feature>
<feature type="region of interest" description="Disordered" evidence="1">
    <location>
        <begin position="219"/>
        <end position="241"/>
    </location>
</feature>
<reference evidence="3 4" key="1">
    <citation type="submission" date="2016-11" db="EMBL/GenBank/DDBJ databases">
        <authorList>
            <person name="Jaros S."/>
            <person name="Januszkiewicz K."/>
            <person name="Wedrychowicz H."/>
        </authorList>
    </citation>
    <scope>NUCLEOTIDE SEQUENCE [LARGE SCALE GENOMIC DNA]</scope>
    <source>
        <strain evidence="3 4">DSM 18899</strain>
    </source>
</reference>
<dbReference type="SUPFAM" id="SSF56935">
    <property type="entry name" value="Porins"/>
    <property type="match status" value="1"/>
</dbReference>
<proteinExistence type="predicted"/>
<evidence type="ECO:0000256" key="1">
    <source>
        <dbReference type="SAM" id="MobiDB-lite"/>
    </source>
</evidence>